<sequence>MKSLVYALCFASAVAASNSTGTATVDLNVKRGPPSHLASGFIYGIPDTPNQVPAHWYTDMGFRYGRAGGAQLGAPARGWIWGIDEYQGRLNSTLSNYRTCRQYGADFIILPHDIWGTDHANDSTIWPGDNGDWTDYDNFIRRLMADLKANNALDGLVWDVWNEPDISIFWTRSQQQWIDLYIRTHKLLRQDPDFDRVQISGPTLAFRPFPNNTWWTNWLDQIAGNQTIPDQYAYHLEGDPSSPDDDLQNTNASLAAMLQTYRLPSRQININEYATFAEQIPAGAAWWISRLERYEAYGLRGNWQSGTMLHDLFANLLTKKSDPSNYTATDYVSAPEYPVYRYYYRNMTGQRVQTTGSEDRLLDVYATVDKDKVRILAGVRLATGTWQVTVNSLSAVGLPSAGTLNIQTWGFDGDSVWEEVDRPEDLGVTAHTYSGDSVTFPIYQTDNHTAWAFEFDVA</sequence>
<feature type="signal peptide" evidence="1">
    <location>
        <begin position="1"/>
        <end position="16"/>
    </location>
</feature>
<evidence type="ECO:0000256" key="1">
    <source>
        <dbReference type="SAM" id="SignalP"/>
    </source>
</evidence>
<feature type="chain" id="PRO_5002481539" description="Glycoside hydrolase family 39 protein" evidence="1">
    <location>
        <begin position="17"/>
        <end position="458"/>
    </location>
</feature>
<dbReference type="GeneID" id="25320705"/>
<comment type="caution">
    <text evidence="2">The sequence shown here is derived from an EMBL/GenBank/DDBJ whole genome shotgun (WGS) entry which is preliminary data.</text>
</comment>
<dbReference type="EMBL" id="LASV01000600">
    <property type="protein sequence ID" value="KKA17615.1"/>
    <property type="molecule type" value="Genomic_DNA"/>
</dbReference>
<organism evidence="2 3">
    <name type="scientific">Rasamsonia emersonii (strain ATCC 16479 / CBS 393.64 / IMI 116815)</name>
    <dbReference type="NCBI Taxonomy" id="1408163"/>
    <lineage>
        <taxon>Eukaryota</taxon>
        <taxon>Fungi</taxon>
        <taxon>Dikarya</taxon>
        <taxon>Ascomycota</taxon>
        <taxon>Pezizomycotina</taxon>
        <taxon>Eurotiomycetes</taxon>
        <taxon>Eurotiomycetidae</taxon>
        <taxon>Eurotiales</taxon>
        <taxon>Trichocomaceae</taxon>
        <taxon>Rasamsonia</taxon>
    </lineage>
</organism>
<dbReference type="AlphaFoldDB" id="A0A0F4YHL5"/>
<dbReference type="Proteomes" id="UP000053958">
    <property type="component" value="Unassembled WGS sequence"/>
</dbReference>
<evidence type="ECO:0000313" key="2">
    <source>
        <dbReference type="EMBL" id="KKA17615.1"/>
    </source>
</evidence>
<dbReference type="Gene3D" id="3.20.20.80">
    <property type="entry name" value="Glycosidases"/>
    <property type="match status" value="1"/>
</dbReference>
<dbReference type="SUPFAM" id="SSF51445">
    <property type="entry name" value="(Trans)glycosidases"/>
    <property type="match status" value="1"/>
</dbReference>
<accession>A0A0F4YHL5</accession>
<name>A0A0F4YHL5_RASE3</name>
<keyword evidence="3" id="KW-1185">Reference proteome</keyword>
<proteinExistence type="predicted"/>
<dbReference type="STRING" id="1408163.A0A0F4YHL5"/>
<dbReference type="OrthoDB" id="3445803at2759"/>
<keyword evidence="1" id="KW-0732">Signal</keyword>
<evidence type="ECO:0000313" key="3">
    <source>
        <dbReference type="Proteomes" id="UP000053958"/>
    </source>
</evidence>
<dbReference type="RefSeq" id="XP_013324227.1">
    <property type="nucleotide sequence ID" value="XM_013468773.1"/>
</dbReference>
<reference evidence="2 3" key="1">
    <citation type="submission" date="2015-04" db="EMBL/GenBank/DDBJ databases">
        <authorList>
            <person name="Heijne W.H."/>
            <person name="Fedorova N.D."/>
            <person name="Nierman W.C."/>
            <person name="Vollebregt A.W."/>
            <person name="Zhao Z."/>
            <person name="Wu L."/>
            <person name="Kumar M."/>
            <person name="Stam H."/>
            <person name="van den Berg M.A."/>
            <person name="Pel H.J."/>
        </authorList>
    </citation>
    <scope>NUCLEOTIDE SEQUENCE [LARGE SCALE GENOMIC DNA]</scope>
    <source>
        <strain evidence="2 3">CBS 393.64</strain>
    </source>
</reference>
<gene>
    <name evidence="2" type="ORF">T310_8445</name>
</gene>
<evidence type="ECO:0008006" key="4">
    <source>
        <dbReference type="Google" id="ProtNLM"/>
    </source>
</evidence>
<dbReference type="InterPro" id="IPR017853">
    <property type="entry name" value="GH"/>
</dbReference>
<protein>
    <recommendedName>
        <fullName evidence="4">Glycoside hydrolase family 39 protein</fullName>
    </recommendedName>
</protein>